<sequence length="255" mass="26418">MRILLINANTSDYVTQKVASVARTIVSPGTEVIAVTGEFGANVIATRTELAIANHACLDLLAKNAEGCDAVVIAVSYDVALWAAREMLTIPVIGITEAALLTACQLGTRIGVVMFGPRVLPVYQELAASYGFASRIAGWRGVDTSAPYAAGNQDEADRLAIAAANSLVEQDGCEVVVLAGAVMAGVPQRLQAQVPVPLLEGVSCAMLQAESLTRLKPIKPRAGSLAALPARAQVGLSDALAAQFGKKESEYGNGA</sequence>
<dbReference type="PANTHER" id="PTHR28047:SF5">
    <property type="entry name" value="PROTEIN DCG1"/>
    <property type="match status" value="1"/>
</dbReference>
<dbReference type="InterPro" id="IPR052186">
    <property type="entry name" value="Hydantoin_racemase-like"/>
</dbReference>
<dbReference type="InterPro" id="IPR053714">
    <property type="entry name" value="Iso_Racemase_Enz_sf"/>
</dbReference>
<organism evidence="2 3">
    <name type="scientific">Viridibacterium curvum</name>
    <dbReference type="NCBI Taxonomy" id="1101404"/>
    <lineage>
        <taxon>Bacteria</taxon>
        <taxon>Pseudomonadati</taxon>
        <taxon>Pseudomonadota</taxon>
        <taxon>Betaproteobacteria</taxon>
        <taxon>Rhodocyclales</taxon>
        <taxon>Rhodocyclaceae</taxon>
        <taxon>Viridibacterium</taxon>
    </lineage>
</organism>
<keyword evidence="3" id="KW-1185">Reference proteome</keyword>
<evidence type="ECO:0000313" key="2">
    <source>
        <dbReference type="EMBL" id="GAA5158382.1"/>
    </source>
</evidence>
<dbReference type="Gene3D" id="3.40.50.12500">
    <property type="match status" value="1"/>
</dbReference>
<dbReference type="Pfam" id="PF01177">
    <property type="entry name" value="Asp_Glu_race"/>
    <property type="match status" value="1"/>
</dbReference>
<evidence type="ECO:0000313" key="3">
    <source>
        <dbReference type="Proteomes" id="UP001500547"/>
    </source>
</evidence>
<accession>A0ABP9QC47</accession>
<proteinExistence type="inferred from homology"/>
<dbReference type="PANTHER" id="PTHR28047">
    <property type="entry name" value="PROTEIN DCG1"/>
    <property type="match status" value="1"/>
</dbReference>
<reference evidence="3" key="1">
    <citation type="journal article" date="2019" name="Int. J. Syst. Evol. Microbiol.">
        <title>The Global Catalogue of Microorganisms (GCM) 10K type strain sequencing project: providing services to taxonomists for standard genome sequencing and annotation.</title>
        <authorList>
            <consortium name="The Broad Institute Genomics Platform"/>
            <consortium name="The Broad Institute Genome Sequencing Center for Infectious Disease"/>
            <person name="Wu L."/>
            <person name="Ma J."/>
        </authorList>
    </citation>
    <scope>NUCLEOTIDE SEQUENCE [LARGE SCALE GENOMIC DNA]</scope>
    <source>
        <strain evidence="3">JCM 18715</strain>
    </source>
</reference>
<comment type="similarity">
    <text evidence="1">Belongs to the HyuE racemase family.</text>
</comment>
<comment type="caution">
    <text evidence="2">The sequence shown here is derived from an EMBL/GenBank/DDBJ whole genome shotgun (WGS) entry which is preliminary data.</text>
</comment>
<protein>
    <submittedName>
        <fullName evidence="2">Aspartate/glutamate racemase family protein</fullName>
    </submittedName>
</protein>
<dbReference type="RefSeq" id="WP_345531039.1">
    <property type="nucleotide sequence ID" value="NZ_BAABLD010000002.1"/>
</dbReference>
<name>A0ABP9QC47_9RHOO</name>
<dbReference type="Proteomes" id="UP001500547">
    <property type="component" value="Unassembled WGS sequence"/>
</dbReference>
<dbReference type="InterPro" id="IPR015942">
    <property type="entry name" value="Asp/Glu/hydantoin_racemase"/>
</dbReference>
<gene>
    <name evidence="2" type="ORF">GCM10025770_02810</name>
</gene>
<evidence type="ECO:0000256" key="1">
    <source>
        <dbReference type="ARBA" id="ARBA00038414"/>
    </source>
</evidence>
<dbReference type="EMBL" id="BAABLD010000002">
    <property type="protein sequence ID" value="GAA5158382.1"/>
    <property type="molecule type" value="Genomic_DNA"/>
</dbReference>